<dbReference type="NCBIfam" id="TIGR01764">
    <property type="entry name" value="excise"/>
    <property type="match status" value="1"/>
</dbReference>
<dbReference type="GO" id="GO:0003677">
    <property type="term" value="F:DNA binding"/>
    <property type="evidence" value="ECO:0007669"/>
    <property type="project" value="InterPro"/>
</dbReference>
<dbReference type="InterPro" id="IPR010093">
    <property type="entry name" value="SinI_DNA-bd"/>
</dbReference>
<name>A0A9X3J7L3_9BACT</name>
<evidence type="ECO:0000313" key="3">
    <source>
        <dbReference type="Proteomes" id="UP001145087"/>
    </source>
</evidence>
<accession>A0A9X3J7L3</accession>
<gene>
    <name evidence="2" type="ORF">OU798_17295</name>
</gene>
<dbReference type="InterPro" id="IPR041657">
    <property type="entry name" value="HTH_17"/>
</dbReference>
<evidence type="ECO:0000259" key="1">
    <source>
        <dbReference type="Pfam" id="PF12728"/>
    </source>
</evidence>
<evidence type="ECO:0000313" key="2">
    <source>
        <dbReference type="EMBL" id="MCY1722112.1"/>
    </source>
</evidence>
<dbReference type="Pfam" id="PF12728">
    <property type="entry name" value="HTH_17"/>
    <property type="match status" value="1"/>
</dbReference>
<dbReference type="EMBL" id="JAPOHD010000031">
    <property type="protein sequence ID" value="MCY1722112.1"/>
    <property type="molecule type" value="Genomic_DNA"/>
</dbReference>
<dbReference type="SUPFAM" id="SSF46955">
    <property type="entry name" value="Putative DNA-binding domain"/>
    <property type="match status" value="1"/>
</dbReference>
<dbReference type="Proteomes" id="UP001145087">
    <property type="component" value="Unassembled WGS sequence"/>
</dbReference>
<feature type="domain" description="Helix-turn-helix" evidence="1">
    <location>
        <begin position="27"/>
        <end position="76"/>
    </location>
</feature>
<comment type="caution">
    <text evidence="2">The sequence shown here is derived from an EMBL/GenBank/DDBJ whole genome shotgun (WGS) entry which is preliminary data.</text>
</comment>
<proteinExistence type="predicted"/>
<keyword evidence="3" id="KW-1185">Reference proteome</keyword>
<dbReference type="InterPro" id="IPR009061">
    <property type="entry name" value="DNA-bd_dom_put_sf"/>
</dbReference>
<protein>
    <submittedName>
        <fullName evidence="2">Helix-turn-helix domain-containing protein</fullName>
    </submittedName>
</protein>
<reference evidence="2" key="1">
    <citation type="submission" date="2022-11" db="EMBL/GenBank/DDBJ databases">
        <title>Marilongibacter aestuarii gen. nov., sp. nov., isolated from tidal flat sediment.</title>
        <authorList>
            <person name="Jiayan W."/>
        </authorList>
    </citation>
    <scope>NUCLEOTIDE SEQUENCE</scope>
    <source>
        <strain evidence="2">Z1-6</strain>
    </source>
</reference>
<sequence length="100" mass="11693">MDEIILTKLNSIEKMLQEQNMLKKEVLNFNEAAIYLEVSHSHLYKMTSTGAVPSYKPNGKKLYFSRRELDSWLLSNRQTSQEEIDQQAADYLVKKGRVRL</sequence>
<organism evidence="2 3">
    <name type="scientific">Draconibacterium aestuarii</name>
    <dbReference type="NCBI Taxonomy" id="2998507"/>
    <lineage>
        <taxon>Bacteria</taxon>
        <taxon>Pseudomonadati</taxon>
        <taxon>Bacteroidota</taxon>
        <taxon>Bacteroidia</taxon>
        <taxon>Marinilabiliales</taxon>
        <taxon>Prolixibacteraceae</taxon>
        <taxon>Draconibacterium</taxon>
    </lineage>
</organism>
<dbReference type="RefSeq" id="WP_343334441.1">
    <property type="nucleotide sequence ID" value="NZ_JAPOHD010000031.1"/>
</dbReference>
<dbReference type="AlphaFoldDB" id="A0A9X3J7L3"/>